<evidence type="ECO:0000313" key="1">
    <source>
        <dbReference type="EMBL" id="TSE46886.1"/>
    </source>
</evidence>
<evidence type="ECO:0000313" key="2">
    <source>
        <dbReference type="Proteomes" id="UP000408523"/>
    </source>
</evidence>
<gene>
    <name evidence="1" type="ORF">EH214_03893</name>
</gene>
<accession>A0A174U072</accession>
<organism evidence="1 2">
    <name type="scientific">Phocaeicola vulgatus</name>
    <name type="common">Bacteroides vulgatus</name>
    <dbReference type="NCBI Taxonomy" id="821"/>
    <lineage>
        <taxon>Bacteria</taxon>
        <taxon>Pseudomonadati</taxon>
        <taxon>Bacteroidota</taxon>
        <taxon>Bacteroidia</taxon>
        <taxon>Bacteroidales</taxon>
        <taxon>Bacteroidaceae</taxon>
        <taxon>Phocaeicola</taxon>
    </lineage>
</organism>
<protein>
    <submittedName>
        <fullName evidence="1">Uncharacterized protein</fullName>
    </submittedName>
</protein>
<sequence length="429" mass="49717">MRSKMLGTKVINALYFILVYCICFEEVLGKMKFSLTNIKYLVAVILFCVVYRVSHPSFRQLKYTNGMKYFSIILFVAFLVSIPGFVLIDCDGLKIWKQYLWFPLFIYLFSQVERVSNLTVPLLINTFVKGMVGFTLISIFLYFVPLPIWNDYHIYWGRLTVGYPTIDTVLLCFAILLLLFYPLVRFSIIHKVIMGFILLVGTLMQASGTSLVLLAIILISMCCYLGGIGLSFRCIEVRNYKQNIKSFLFLIFLTGSVITSIYTFLSTKEPKLAETMMLQMENRLYILIGKEEESTLKDVNTMEDRKEKFAHVEQMYLNTAFSRIFGVGYSLVSMQDLSKERIVVEDQYHLNLATIGYLGTFIYFCMLYGIFKRTLRFWNRESLYLYVPSFFFILATSFSSFCIAAFSIIGVTALIYISMSREMINIEKI</sequence>
<dbReference type="EMBL" id="RWHZ01000078">
    <property type="protein sequence ID" value="TSE46886.1"/>
    <property type="molecule type" value="Genomic_DNA"/>
</dbReference>
<proteinExistence type="predicted"/>
<dbReference type="AlphaFoldDB" id="A0A174U072"/>
<dbReference type="Proteomes" id="UP000408523">
    <property type="component" value="Unassembled WGS sequence"/>
</dbReference>
<reference evidence="1 2" key="1">
    <citation type="journal article" date="2019" name="Nat. Commun.">
        <title>Gram positive-like bacteriocins with broad spectrum anti-Bacteroidales activity encoded on mobile elements of the human gut microbiota.</title>
        <authorList>
            <person name="Bechon N."/>
            <person name="Coyne M.J.Jr."/>
            <person name="Laclare-Mceneany V."/>
            <person name="Chatzidaki-Livanis M."/>
            <person name="Ghigo J.-M."/>
            <person name="Comstock L.E."/>
        </authorList>
    </citation>
    <scope>NUCLEOTIDE SEQUENCE [LARGE SCALE GENOMIC DNA]</scope>
    <source>
        <strain evidence="1 2">CL01T12C17</strain>
    </source>
</reference>
<comment type="caution">
    <text evidence="1">The sequence shown here is derived from an EMBL/GenBank/DDBJ whole genome shotgun (WGS) entry which is preliminary data.</text>
</comment>
<name>A0A174U072_PHOVU</name>